<protein>
    <submittedName>
        <fullName evidence="1">Uncharacterized protein</fullName>
    </submittedName>
</protein>
<evidence type="ECO:0000313" key="2">
    <source>
        <dbReference type="Proteomes" id="UP001529514"/>
    </source>
</evidence>
<gene>
    <name evidence="1" type="ORF">TCT1_26950</name>
</gene>
<keyword evidence="2" id="KW-1185">Reference proteome</keyword>
<dbReference type="EMBL" id="AP028978">
    <property type="protein sequence ID" value="BET97774.1"/>
    <property type="molecule type" value="Genomic_DNA"/>
</dbReference>
<dbReference type="Proteomes" id="UP001529514">
    <property type="component" value="Chromosome"/>
</dbReference>
<name>A0ABM8K2F4_9GAMM</name>
<evidence type="ECO:0000313" key="1">
    <source>
        <dbReference type="EMBL" id="BET97774.1"/>
    </source>
</evidence>
<organism evidence="1 2">
    <name type="scientific">Xenorhabdus taiwanensis</name>
    <dbReference type="NCBI Taxonomy" id="3085177"/>
    <lineage>
        <taxon>Bacteria</taxon>
        <taxon>Pseudomonadati</taxon>
        <taxon>Pseudomonadota</taxon>
        <taxon>Gammaproteobacteria</taxon>
        <taxon>Enterobacterales</taxon>
        <taxon>Morganellaceae</taxon>
        <taxon>Xenorhabdus</taxon>
    </lineage>
</organism>
<reference evidence="1 2" key="1">
    <citation type="submission" date="2023-10" db="EMBL/GenBank/DDBJ databases">
        <title>Xenorhabdus taiwanensis sp. nov., a symbiotic bacterium associated with the entomopathogenic nematode Steinernema taiwanensis.</title>
        <authorList>
            <person name="Tseng C.T."/>
            <person name="Shu H.Y."/>
            <person name="Chen M.H."/>
            <person name="Fang Y.J."/>
            <person name="Wu T.L."/>
            <person name="Lin Y.C."/>
            <person name="Huang C.J."/>
        </authorList>
    </citation>
    <scope>NUCLEOTIDE SEQUENCE [LARGE SCALE GENOMIC DNA]</scope>
    <source>
        <strain evidence="1 2">TCT-1</strain>
    </source>
</reference>
<dbReference type="RefSeq" id="WP_374051385.1">
    <property type="nucleotide sequence ID" value="NZ_AP028978.1"/>
</dbReference>
<sequence>MEIRITGGTWYCYLCNKEHDEGAGCPRLNPQIRKSEKEIIKSLQEVARKIMETENAGNEKAGATKM</sequence>
<accession>A0ABM8K2F4</accession>
<proteinExistence type="predicted"/>